<dbReference type="EMBL" id="CAJVPU010013741">
    <property type="protein sequence ID" value="CAG8634711.1"/>
    <property type="molecule type" value="Genomic_DNA"/>
</dbReference>
<comment type="caution">
    <text evidence="1">The sequence shown here is derived from an EMBL/GenBank/DDBJ whole genome shotgun (WGS) entry which is preliminary data.</text>
</comment>
<gene>
    <name evidence="1" type="ORF">DHETER_LOCUS8553</name>
</gene>
<name>A0ACA9N566_9GLOM</name>
<organism evidence="1 2">
    <name type="scientific">Dentiscutata heterogama</name>
    <dbReference type="NCBI Taxonomy" id="1316150"/>
    <lineage>
        <taxon>Eukaryota</taxon>
        <taxon>Fungi</taxon>
        <taxon>Fungi incertae sedis</taxon>
        <taxon>Mucoromycota</taxon>
        <taxon>Glomeromycotina</taxon>
        <taxon>Glomeromycetes</taxon>
        <taxon>Diversisporales</taxon>
        <taxon>Gigasporaceae</taxon>
        <taxon>Dentiscutata</taxon>
    </lineage>
</organism>
<protein>
    <submittedName>
        <fullName evidence="1">282_t:CDS:1</fullName>
    </submittedName>
</protein>
<accession>A0ACA9N566</accession>
<sequence length="198" mass="22592">QNTGGTKFLQDALSTTSILPSEHNPYEISSTLFEFDSTLTPSDDQHNSETVSSEPNSNIPAKRLHCINDSQTYEFEFNELSFNLHEKQSLNRKNASISACSPHEIFCHDATIFEIATCVANHPEILSMANMMHKNKQISWKQPFEEFTLREPSVLPPNQNKEKPSIGEMALETRLQIWLEELKCLFLRTCNPSQTIFD</sequence>
<reference evidence="1" key="1">
    <citation type="submission" date="2021-06" db="EMBL/GenBank/DDBJ databases">
        <authorList>
            <person name="Kallberg Y."/>
            <person name="Tangrot J."/>
            <person name="Rosling A."/>
        </authorList>
    </citation>
    <scope>NUCLEOTIDE SEQUENCE</scope>
    <source>
        <strain evidence="1">IL203A</strain>
    </source>
</reference>
<proteinExistence type="predicted"/>
<keyword evidence="2" id="KW-1185">Reference proteome</keyword>
<evidence type="ECO:0000313" key="1">
    <source>
        <dbReference type="EMBL" id="CAG8634711.1"/>
    </source>
</evidence>
<feature type="non-terminal residue" evidence="1">
    <location>
        <position position="1"/>
    </location>
</feature>
<evidence type="ECO:0000313" key="2">
    <source>
        <dbReference type="Proteomes" id="UP000789702"/>
    </source>
</evidence>
<dbReference type="Proteomes" id="UP000789702">
    <property type="component" value="Unassembled WGS sequence"/>
</dbReference>